<accession>A0A8T5V037</accession>
<evidence type="ECO:0000313" key="2">
    <source>
        <dbReference type="Proteomes" id="UP000825933"/>
    </source>
</evidence>
<proteinExistence type="predicted"/>
<gene>
    <name evidence="1" type="ORF">K8N75_09900</name>
</gene>
<dbReference type="AlphaFoldDB" id="A0A8T5V037"/>
<dbReference type="Gene3D" id="1.10.10.10">
    <property type="entry name" value="Winged helix-like DNA-binding domain superfamily/Winged helix DNA-binding domain"/>
    <property type="match status" value="1"/>
</dbReference>
<dbReference type="InterPro" id="IPR011991">
    <property type="entry name" value="ArsR-like_HTH"/>
</dbReference>
<name>A0A8T5V037_9EURY</name>
<dbReference type="EMBL" id="JAIOUQ010000011">
    <property type="protein sequence ID" value="MBZ2166349.1"/>
    <property type="molecule type" value="Genomic_DNA"/>
</dbReference>
<dbReference type="RefSeq" id="WP_223791901.1">
    <property type="nucleotide sequence ID" value="NZ_JAIOUQ010000011.1"/>
</dbReference>
<evidence type="ECO:0000313" key="1">
    <source>
        <dbReference type="EMBL" id="MBZ2166349.1"/>
    </source>
</evidence>
<dbReference type="InterPro" id="IPR036390">
    <property type="entry name" value="WH_DNA-bd_sf"/>
</dbReference>
<dbReference type="SUPFAM" id="SSF46785">
    <property type="entry name" value="Winged helix' DNA-binding domain"/>
    <property type="match status" value="1"/>
</dbReference>
<sequence length="266" mass="30253">MNPMSLSELKEREKVLYPNREAEKVMVKDEVKESKNSIVNEKECRGCHKVKNFSEYKKSSNGRYGYASRCNECVKLDEDRATNKLSETIRIELPNIPESKEEFTIEYISNRLKTSKSKTSQALKKLDEDGILTHIYKARTKYYSIAKTEPAKSSYDPITEALPKPVKEVKPELPNSEVTKPKLELTIGSGNTIQGKSADTEVIDDSISDKEYEDLQKTFNKARVNLGIVEATPEQTILDIVDIVYKNAESIEINPQTHELKIKMKG</sequence>
<organism evidence="1 2">
    <name type="scientific">Methanobacterium spitsbergense</name>
    <dbReference type="NCBI Taxonomy" id="2874285"/>
    <lineage>
        <taxon>Archaea</taxon>
        <taxon>Methanobacteriati</taxon>
        <taxon>Methanobacteriota</taxon>
        <taxon>Methanomada group</taxon>
        <taxon>Methanobacteria</taxon>
        <taxon>Methanobacteriales</taxon>
        <taxon>Methanobacteriaceae</taxon>
        <taxon>Methanobacterium</taxon>
    </lineage>
</organism>
<comment type="caution">
    <text evidence="1">The sequence shown here is derived from an EMBL/GenBank/DDBJ whole genome shotgun (WGS) entry which is preliminary data.</text>
</comment>
<keyword evidence="2" id="KW-1185">Reference proteome</keyword>
<reference evidence="2" key="1">
    <citation type="journal article" date="2022" name="Microbiol. Resour. Announc.">
        <title>Draft Genome Sequence of a Methanogenic Archaeon from West Spitsbergen Permafrost.</title>
        <authorList>
            <person name="Trubitsyn V."/>
            <person name="Rivkina E."/>
            <person name="Shcherbakova V."/>
        </authorList>
    </citation>
    <scope>NUCLEOTIDE SEQUENCE [LARGE SCALE GENOMIC DNA]</scope>
    <source>
        <strain evidence="2">VT</strain>
    </source>
</reference>
<dbReference type="CDD" id="cd00090">
    <property type="entry name" value="HTH_ARSR"/>
    <property type="match status" value="1"/>
</dbReference>
<dbReference type="Proteomes" id="UP000825933">
    <property type="component" value="Unassembled WGS sequence"/>
</dbReference>
<dbReference type="InterPro" id="IPR036388">
    <property type="entry name" value="WH-like_DNA-bd_sf"/>
</dbReference>
<protein>
    <submittedName>
        <fullName evidence="1">Helix-turn-helix domain-containing protein</fullName>
    </submittedName>
</protein>